<organism evidence="2 3">
    <name type="scientific">Colletotrichum gloeosporioides (strain Cg-14)</name>
    <name type="common">Anthracnose fungus</name>
    <name type="synonym">Glomerella cingulata</name>
    <dbReference type="NCBI Taxonomy" id="1237896"/>
    <lineage>
        <taxon>Eukaryota</taxon>
        <taxon>Fungi</taxon>
        <taxon>Dikarya</taxon>
        <taxon>Ascomycota</taxon>
        <taxon>Pezizomycotina</taxon>
        <taxon>Sordariomycetes</taxon>
        <taxon>Hypocreomycetidae</taxon>
        <taxon>Glomerellales</taxon>
        <taxon>Glomerellaceae</taxon>
        <taxon>Colletotrichum</taxon>
        <taxon>Colletotrichum gloeosporioides species complex</taxon>
    </lineage>
</organism>
<dbReference type="GO" id="GO:0016491">
    <property type="term" value="F:oxidoreductase activity"/>
    <property type="evidence" value="ECO:0007669"/>
    <property type="project" value="InterPro"/>
</dbReference>
<dbReference type="eggNOG" id="ENOG502QWMG">
    <property type="taxonomic scope" value="Eukaryota"/>
</dbReference>
<dbReference type="EMBL" id="AMYD01001543">
    <property type="protein sequence ID" value="EQB52676.1"/>
    <property type="molecule type" value="Genomic_DNA"/>
</dbReference>
<gene>
    <name evidence="2" type="ORF">CGLO_07687</name>
</gene>
<dbReference type="STRING" id="1237896.T0LLU5"/>
<proteinExistence type="predicted"/>
<dbReference type="InterPro" id="IPR002937">
    <property type="entry name" value="Amino_oxidase"/>
</dbReference>
<comment type="caution">
    <text evidence="2">The sequence shown here is derived from an EMBL/GenBank/DDBJ whole genome shotgun (WGS) entry which is preliminary data.</text>
</comment>
<sequence length="114" mass="13244">MVEIHGENTRELYTGNYNRRCWVLDPLESGSWVSPVAGQHQLYIPEYFKTYDNMIFIGEHTSYTHAWISSALESGIRGSVQLLLELGLVDEAKAAVNKWMARWIDIWWLSRRIG</sequence>
<dbReference type="Gene3D" id="1.10.10.1620">
    <property type="match status" value="1"/>
</dbReference>
<dbReference type="HOGENOM" id="CLU_156036_0_0_1"/>
<dbReference type="Pfam" id="PF01593">
    <property type="entry name" value="Amino_oxidase"/>
    <property type="match status" value="1"/>
</dbReference>
<evidence type="ECO:0000313" key="2">
    <source>
        <dbReference type="EMBL" id="EQB52676.1"/>
    </source>
</evidence>
<dbReference type="Proteomes" id="UP000015530">
    <property type="component" value="Unassembled WGS sequence"/>
</dbReference>
<reference evidence="3" key="1">
    <citation type="journal article" date="2013" name="Mol. Plant Microbe Interact.">
        <title>Global aspects of pacC regulation of pathogenicity genes in Colletotrichum gloeosporioides as revealed by transcriptome analysis.</title>
        <authorList>
            <person name="Alkan N."/>
            <person name="Meng X."/>
            <person name="Friedlander G."/>
            <person name="Reuveni E."/>
            <person name="Sukno S."/>
            <person name="Sherman A."/>
            <person name="Thon M."/>
            <person name="Fluhr R."/>
            <person name="Prusky D."/>
        </authorList>
    </citation>
    <scope>NUCLEOTIDE SEQUENCE [LARGE SCALE GENOMIC DNA]</scope>
    <source>
        <strain evidence="3">Cg-14</strain>
    </source>
</reference>
<dbReference type="AlphaFoldDB" id="T0LLU5"/>
<protein>
    <recommendedName>
        <fullName evidence="1">Amine oxidase domain-containing protein</fullName>
    </recommendedName>
</protein>
<evidence type="ECO:0000313" key="3">
    <source>
        <dbReference type="Proteomes" id="UP000015530"/>
    </source>
</evidence>
<evidence type="ECO:0000259" key="1">
    <source>
        <dbReference type="Pfam" id="PF01593"/>
    </source>
</evidence>
<feature type="domain" description="Amine oxidase" evidence="1">
    <location>
        <begin position="9"/>
        <end position="82"/>
    </location>
</feature>
<name>T0LLU5_COLGC</name>
<dbReference type="OrthoDB" id="7777654at2759"/>
<accession>T0LLU5</accession>